<protein>
    <submittedName>
        <fullName evidence="4">KLTH0A02310p</fullName>
    </submittedName>
</protein>
<accession>C5DBG0</accession>
<dbReference type="RefSeq" id="XP_002551559.1">
    <property type="nucleotide sequence ID" value="XM_002551513.1"/>
</dbReference>
<sequence>MGLLATLGSGIAKNGIREPSVVAEKSFRAVPTKARCGVDLKVDRQGGVQPTKLKNEYVLRNIHVVGKGSNFERSAVQDYLSPFTSHQFARHKLPCAYNEDRARANFTALKKLKSSKNSETLLFSSSQQYVGEMIPLLVALTPQEVSTGHAKRNFRSEVFEEIPSIIDFTQNAESFANYVTLLTHSKFYYKKSSFLNGVIPKILRNILHPSNMKTMQFRDVGVFNDVIFFFSEKSDYATCRELFSQMKLEGVKPNTKTFNLMLRNALKNSHIRKSRHPLHDAVYYLRQMQHHEIKADAVTWVTCFNLLLEDMSRDVFLENMIKSNVPITPQLVLAVLSSNPLNSSQALKFLSEYSVPLNSKLFNFCIKKLLSEEKYEAAWAFVDHAHKNADFNLDHESLNAFLRRFAESGRLDLALLTFNTACKRYQISGNLHSFDMLFKALVRNGYTQNFPIVFEYLSRKRRRYARGVQIFSYWLSKAHSMVKFNMKHQVTEGDIEKAKSLLDSALWTSKGLRWKCWRESEQSQRKVFRYLGCIPTTVKAKTTHFIHDTSPEASAKKVKYKNRIRFLAIQNAMAKRIPYAHDRYRALKEELRHRGIM</sequence>
<dbReference type="STRING" id="559295.C5DBG0"/>
<dbReference type="EMBL" id="CU928165">
    <property type="protein sequence ID" value="CAR21117.1"/>
    <property type="molecule type" value="Genomic_DNA"/>
</dbReference>
<feature type="repeat" description="PPR" evidence="3">
    <location>
        <begin position="219"/>
        <end position="253"/>
    </location>
</feature>
<keyword evidence="5" id="KW-1185">Reference proteome</keyword>
<proteinExistence type="predicted"/>
<comment type="subcellular location">
    <subcellularLocation>
        <location evidence="1">Mitochondrion</location>
    </subcellularLocation>
</comment>
<dbReference type="Proteomes" id="UP000002036">
    <property type="component" value="Chromosome A"/>
</dbReference>
<dbReference type="FunCoup" id="C5DBG0">
    <property type="interactions" value="40"/>
</dbReference>
<dbReference type="PANTHER" id="PTHR47941">
    <property type="entry name" value="PENTATRICOPEPTIDE REPEAT-CONTAINING PROTEIN 3, MITOCHONDRIAL"/>
    <property type="match status" value="1"/>
</dbReference>
<dbReference type="InterPro" id="IPR011990">
    <property type="entry name" value="TPR-like_helical_dom_sf"/>
</dbReference>
<evidence type="ECO:0000313" key="5">
    <source>
        <dbReference type="Proteomes" id="UP000002036"/>
    </source>
</evidence>
<dbReference type="GeneID" id="8290356"/>
<dbReference type="OrthoDB" id="185373at2759"/>
<reference evidence="4 5" key="1">
    <citation type="journal article" date="2009" name="Genome Res.">
        <title>Comparative genomics of protoploid Saccharomycetaceae.</title>
        <authorList>
            <consortium name="The Genolevures Consortium"/>
            <person name="Souciet J.-L."/>
            <person name="Dujon B."/>
            <person name="Gaillardin C."/>
            <person name="Johnston M."/>
            <person name="Baret P.V."/>
            <person name="Cliften P."/>
            <person name="Sherman D.J."/>
            <person name="Weissenbach J."/>
            <person name="Westhof E."/>
            <person name="Wincker P."/>
            <person name="Jubin C."/>
            <person name="Poulain J."/>
            <person name="Barbe V."/>
            <person name="Segurens B."/>
            <person name="Artiguenave F."/>
            <person name="Anthouard V."/>
            <person name="Vacherie B."/>
            <person name="Val M.-E."/>
            <person name="Fulton R.S."/>
            <person name="Minx P."/>
            <person name="Wilson R."/>
            <person name="Durrens P."/>
            <person name="Jean G."/>
            <person name="Marck C."/>
            <person name="Martin T."/>
            <person name="Nikolski M."/>
            <person name="Rolland T."/>
            <person name="Seret M.-L."/>
            <person name="Casaregola S."/>
            <person name="Despons L."/>
            <person name="Fairhead C."/>
            <person name="Fischer G."/>
            <person name="Lafontaine I."/>
            <person name="Leh V."/>
            <person name="Lemaire M."/>
            <person name="de Montigny J."/>
            <person name="Neuveglise C."/>
            <person name="Thierry A."/>
            <person name="Blanc-Lenfle I."/>
            <person name="Bleykasten C."/>
            <person name="Diffels J."/>
            <person name="Fritsch E."/>
            <person name="Frangeul L."/>
            <person name="Goeffon A."/>
            <person name="Jauniaux N."/>
            <person name="Kachouri-Lafond R."/>
            <person name="Payen C."/>
            <person name="Potier S."/>
            <person name="Pribylova L."/>
            <person name="Ozanne C."/>
            <person name="Richard G.-F."/>
            <person name="Sacerdot C."/>
            <person name="Straub M.-L."/>
            <person name="Talla E."/>
        </authorList>
    </citation>
    <scope>NUCLEOTIDE SEQUENCE [LARGE SCALE GENOMIC DNA]</scope>
    <source>
        <strain evidence="5">ATCC 56472 / CBS 6340 / NRRL Y-8284</strain>
    </source>
</reference>
<evidence type="ECO:0000256" key="3">
    <source>
        <dbReference type="PROSITE-ProRule" id="PRU00708"/>
    </source>
</evidence>
<evidence type="ECO:0000256" key="1">
    <source>
        <dbReference type="ARBA" id="ARBA00004173"/>
    </source>
</evidence>
<name>C5DBG0_LACTC</name>
<organism evidence="4 5">
    <name type="scientific">Lachancea thermotolerans (strain ATCC 56472 / CBS 6340 / NRRL Y-8284)</name>
    <name type="common">Yeast</name>
    <name type="synonym">Kluyveromyces thermotolerans</name>
    <dbReference type="NCBI Taxonomy" id="559295"/>
    <lineage>
        <taxon>Eukaryota</taxon>
        <taxon>Fungi</taxon>
        <taxon>Dikarya</taxon>
        <taxon>Ascomycota</taxon>
        <taxon>Saccharomycotina</taxon>
        <taxon>Saccharomycetes</taxon>
        <taxon>Saccharomycetales</taxon>
        <taxon>Saccharomycetaceae</taxon>
        <taxon>Lachancea</taxon>
    </lineage>
</organism>
<dbReference type="GO" id="GO:0005739">
    <property type="term" value="C:mitochondrion"/>
    <property type="evidence" value="ECO:0007669"/>
    <property type="project" value="UniProtKB-SubCell"/>
</dbReference>
<dbReference type="InParanoid" id="C5DBG0"/>
<dbReference type="Gene3D" id="1.25.40.10">
    <property type="entry name" value="Tetratricopeptide repeat domain"/>
    <property type="match status" value="2"/>
</dbReference>
<dbReference type="InterPro" id="IPR002885">
    <property type="entry name" value="PPR_rpt"/>
</dbReference>
<dbReference type="Pfam" id="PF13812">
    <property type="entry name" value="PPR_3"/>
    <property type="match status" value="1"/>
</dbReference>
<dbReference type="OMA" id="TWTTCYN"/>
<gene>
    <name evidence="4" type="ordered locus">KLTH0A02310g</name>
</gene>
<dbReference type="eggNOG" id="ENOG502QVB0">
    <property type="taxonomic scope" value="Eukaryota"/>
</dbReference>
<keyword evidence="2" id="KW-0677">Repeat</keyword>
<dbReference type="AlphaFoldDB" id="C5DBG0"/>
<evidence type="ECO:0000256" key="2">
    <source>
        <dbReference type="ARBA" id="ARBA00022737"/>
    </source>
</evidence>
<dbReference type="HOGENOM" id="CLU_457135_0_0_1"/>
<evidence type="ECO:0000313" key="4">
    <source>
        <dbReference type="EMBL" id="CAR21117.1"/>
    </source>
</evidence>
<dbReference type="PROSITE" id="PS51375">
    <property type="entry name" value="PPR"/>
    <property type="match status" value="1"/>
</dbReference>
<dbReference type="KEGG" id="lth:KLTH0A02310g"/>